<keyword evidence="3" id="KW-1185">Reference proteome</keyword>
<name>A0A9J6GD45_HAELO</name>
<dbReference type="VEuPathDB" id="VectorBase:HLOH_047923"/>
<dbReference type="Proteomes" id="UP000821853">
    <property type="component" value="Unassembled WGS sequence"/>
</dbReference>
<feature type="region of interest" description="Disordered" evidence="1">
    <location>
        <begin position="30"/>
        <end position="74"/>
    </location>
</feature>
<dbReference type="EMBL" id="JABSTR010000008">
    <property type="protein sequence ID" value="KAH9376374.1"/>
    <property type="molecule type" value="Genomic_DNA"/>
</dbReference>
<gene>
    <name evidence="2" type="ORF">HPB48_001761</name>
</gene>
<dbReference type="AlphaFoldDB" id="A0A9J6GD45"/>
<organism evidence="2 3">
    <name type="scientific">Haemaphysalis longicornis</name>
    <name type="common">Bush tick</name>
    <dbReference type="NCBI Taxonomy" id="44386"/>
    <lineage>
        <taxon>Eukaryota</taxon>
        <taxon>Metazoa</taxon>
        <taxon>Ecdysozoa</taxon>
        <taxon>Arthropoda</taxon>
        <taxon>Chelicerata</taxon>
        <taxon>Arachnida</taxon>
        <taxon>Acari</taxon>
        <taxon>Parasitiformes</taxon>
        <taxon>Ixodida</taxon>
        <taxon>Ixodoidea</taxon>
        <taxon>Ixodidae</taxon>
        <taxon>Haemaphysalinae</taxon>
        <taxon>Haemaphysalis</taxon>
    </lineage>
</organism>
<evidence type="ECO:0000256" key="1">
    <source>
        <dbReference type="SAM" id="MobiDB-lite"/>
    </source>
</evidence>
<sequence>MDDELRSYVLQHKTEDWLKPKEVASLAQTFEDSRPRHRSANQRNREVNGALNANRNREPADKNTKGEHRPPPKCYSCDRIGHLQYYWYYCPQDKKGQPAAEEQNKSQFPALTARAL</sequence>
<feature type="region of interest" description="Disordered" evidence="1">
    <location>
        <begin position="96"/>
        <end position="116"/>
    </location>
</feature>
<comment type="caution">
    <text evidence="2">The sequence shown here is derived from an EMBL/GenBank/DDBJ whole genome shotgun (WGS) entry which is preliminary data.</text>
</comment>
<proteinExistence type="predicted"/>
<accession>A0A9J6GD45</accession>
<evidence type="ECO:0000313" key="3">
    <source>
        <dbReference type="Proteomes" id="UP000821853"/>
    </source>
</evidence>
<reference evidence="2 3" key="1">
    <citation type="journal article" date="2020" name="Cell">
        <title>Large-Scale Comparative Analyses of Tick Genomes Elucidate Their Genetic Diversity and Vector Capacities.</title>
        <authorList>
            <consortium name="Tick Genome and Microbiome Consortium (TIGMIC)"/>
            <person name="Jia N."/>
            <person name="Wang J."/>
            <person name="Shi W."/>
            <person name="Du L."/>
            <person name="Sun Y."/>
            <person name="Zhan W."/>
            <person name="Jiang J.F."/>
            <person name="Wang Q."/>
            <person name="Zhang B."/>
            <person name="Ji P."/>
            <person name="Bell-Sakyi L."/>
            <person name="Cui X.M."/>
            <person name="Yuan T.T."/>
            <person name="Jiang B.G."/>
            <person name="Yang W.F."/>
            <person name="Lam T.T."/>
            <person name="Chang Q.C."/>
            <person name="Ding S.J."/>
            <person name="Wang X.J."/>
            <person name="Zhu J.G."/>
            <person name="Ruan X.D."/>
            <person name="Zhao L."/>
            <person name="Wei J.T."/>
            <person name="Ye R.Z."/>
            <person name="Que T.C."/>
            <person name="Du C.H."/>
            <person name="Zhou Y.H."/>
            <person name="Cheng J.X."/>
            <person name="Dai P.F."/>
            <person name="Guo W.B."/>
            <person name="Han X.H."/>
            <person name="Huang E.J."/>
            <person name="Li L.F."/>
            <person name="Wei W."/>
            <person name="Gao Y.C."/>
            <person name="Liu J.Z."/>
            <person name="Shao H.Z."/>
            <person name="Wang X."/>
            <person name="Wang C.C."/>
            <person name="Yang T.C."/>
            <person name="Huo Q.B."/>
            <person name="Li W."/>
            <person name="Chen H.Y."/>
            <person name="Chen S.E."/>
            <person name="Zhou L.G."/>
            <person name="Ni X.B."/>
            <person name="Tian J.H."/>
            <person name="Sheng Y."/>
            <person name="Liu T."/>
            <person name="Pan Y.S."/>
            <person name="Xia L.Y."/>
            <person name="Li J."/>
            <person name="Zhao F."/>
            <person name="Cao W.C."/>
        </authorList>
    </citation>
    <scope>NUCLEOTIDE SEQUENCE [LARGE SCALE GENOMIC DNA]</scope>
    <source>
        <strain evidence="2">HaeL-2018</strain>
    </source>
</reference>
<protein>
    <submittedName>
        <fullName evidence="2">Uncharacterized protein</fullName>
    </submittedName>
</protein>
<evidence type="ECO:0000313" key="2">
    <source>
        <dbReference type="EMBL" id="KAH9376374.1"/>
    </source>
</evidence>
<feature type="compositionally biased region" description="Basic and acidic residues" evidence="1">
    <location>
        <begin position="55"/>
        <end position="70"/>
    </location>
</feature>